<reference evidence="1" key="2">
    <citation type="journal article" date="2021" name="PeerJ">
        <title>Extensive microbial diversity within the chicken gut microbiome revealed by metagenomics and culture.</title>
        <authorList>
            <person name="Gilroy R."/>
            <person name="Ravi A."/>
            <person name="Getino M."/>
            <person name="Pursley I."/>
            <person name="Horton D.L."/>
            <person name="Alikhan N.F."/>
            <person name="Baker D."/>
            <person name="Gharbi K."/>
            <person name="Hall N."/>
            <person name="Watson M."/>
            <person name="Adriaenssens E.M."/>
            <person name="Foster-Nyarko E."/>
            <person name="Jarju S."/>
            <person name="Secka A."/>
            <person name="Antonio M."/>
            <person name="Oren A."/>
            <person name="Chaudhuri R.R."/>
            <person name="La Ragione R."/>
            <person name="Hildebrand F."/>
            <person name="Pallen M.J."/>
        </authorList>
    </citation>
    <scope>NUCLEOTIDE SEQUENCE</scope>
    <source>
        <strain evidence="1">2478</strain>
    </source>
</reference>
<accession>A0A9D9NLP2</accession>
<gene>
    <name evidence="1" type="ORF">IAB80_05505</name>
</gene>
<proteinExistence type="predicted"/>
<evidence type="ECO:0000313" key="2">
    <source>
        <dbReference type="Proteomes" id="UP000823771"/>
    </source>
</evidence>
<name>A0A9D9NLP2_9BACT</name>
<dbReference type="Proteomes" id="UP000823771">
    <property type="component" value="Unassembled WGS sequence"/>
</dbReference>
<evidence type="ECO:0008006" key="3">
    <source>
        <dbReference type="Google" id="ProtNLM"/>
    </source>
</evidence>
<organism evidence="1 2">
    <name type="scientific">Candidatus Cryptobacteroides excrementipullorum</name>
    <dbReference type="NCBI Taxonomy" id="2840761"/>
    <lineage>
        <taxon>Bacteria</taxon>
        <taxon>Pseudomonadati</taxon>
        <taxon>Bacteroidota</taxon>
        <taxon>Bacteroidia</taxon>
        <taxon>Bacteroidales</taxon>
        <taxon>Candidatus Cryptobacteroides</taxon>
    </lineage>
</organism>
<reference evidence="1" key="1">
    <citation type="submission" date="2020-10" db="EMBL/GenBank/DDBJ databases">
        <authorList>
            <person name="Gilroy R."/>
        </authorList>
    </citation>
    <scope>NUCLEOTIDE SEQUENCE</scope>
    <source>
        <strain evidence="1">2478</strain>
    </source>
</reference>
<protein>
    <recommendedName>
        <fullName evidence="3">Peptidyl-prolyl cis-trans isomerase</fullName>
    </recommendedName>
</protein>
<dbReference type="PROSITE" id="PS51257">
    <property type="entry name" value="PROKAR_LIPOPROTEIN"/>
    <property type="match status" value="1"/>
</dbReference>
<dbReference type="AlphaFoldDB" id="A0A9D9NLP2"/>
<evidence type="ECO:0000313" key="1">
    <source>
        <dbReference type="EMBL" id="MBO8478324.1"/>
    </source>
</evidence>
<comment type="caution">
    <text evidence="1">The sequence shown here is derived from an EMBL/GenBank/DDBJ whole genome shotgun (WGS) entry which is preliminary data.</text>
</comment>
<dbReference type="EMBL" id="JADILZ010000045">
    <property type="protein sequence ID" value="MBO8478324.1"/>
    <property type="molecule type" value="Genomic_DNA"/>
</dbReference>
<sequence length="286" mass="32750">MRRVAEIAVSVGIVLLACMSCRAISSLVHDDQVVAKVGRYYLYKSELDKVIPESASPEDSMSLALQYINAWASDVVFLDVAESHLSKEDKDVTRELEEYRRSLLKYKYEQKYVNERLDTAVTESEITRYYEAWPEQFVLDVPIVKARYMRISADSPNLALIKKKMASTVVDDLVEADSLAYFSADTYTDYSGKWITVVMLARNFGVDYGTLMSRMDRSMVEMKDNSGKLNVAYIEDYIAAGETAPLEYCRDRIRDIIISVRKQTLINELERDLLEDARSKGKFEIL</sequence>